<keyword evidence="1" id="KW-0812">Transmembrane</keyword>
<gene>
    <name evidence="3" type="ORF">PPNO1_LOCUS5113</name>
</gene>
<keyword evidence="4" id="KW-1185">Reference proteome</keyword>
<sequence>MILIFQGDSGPALDPYWARQWKMTKVDDPVTAPQCIAHRGYKAKYPENSMAAFRGAVSAGAHAIESDLHLTRDGVVVLSHDGTLKRCFGVDKRIDDCDWDYISTLRTLRAPHERMPRLSELLAFLTEDGHEDVWLLLDIKLDDDCEELMRRTADTVAACPQRNARPWNERIIFGCWNLANAGGVNPTTASLHRKSARLPPRLPLSHIGFSLPYANRLLPAHPNLSFNLLQIVLAGPLGPRFLLSARSSRRPVFAWTVNRERWMEWAVRARVDGVITDNPALYLEVCARWLREEESRRQAPPPGGRSVVRKAARFGKRRGLVSDALSMAGLLCMNLFAACISVLFTIMGRYDRVTIKPRAKTR</sequence>
<dbReference type="PANTHER" id="PTHR43805:SF1">
    <property type="entry name" value="GP-PDE DOMAIN-CONTAINING PROTEIN"/>
    <property type="match status" value="1"/>
</dbReference>
<dbReference type="InterPro" id="IPR017946">
    <property type="entry name" value="PLC-like_Pdiesterase_TIM-brl"/>
</dbReference>
<dbReference type="InterPro" id="IPR030395">
    <property type="entry name" value="GP_PDE_dom"/>
</dbReference>
<evidence type="ECO:0000313" key="4">
    <source>
        <dbReference type="Proteomes" id="UP000838763"/>
    </source>
</evidence>
<accession>A0A9P1H2C6</accession>
<proteinExistence type="predicted"/>
<evidence type="ECO:0000313" key="3">
    <source>
        <dbReference type="EMBL" id="CAI4215402.1"/>
    </source>
</evidence>
<keyword evidence="1" id="KW-1133">Transmembrane helix</keyword>
<evidence type="ECO:0000256" key="1">
    <source>
        <dbReference type="SAM" id="Phobius"/>
    </source>
</evidence>
<dbReference type="GO" id="GO:0008081">
    <property type="term" value="F:phosphoric diester hydrolase activity"/>
    <property type="evidence" value="ECO:0007669"/>
    <property type="project" value="InterPro"/>
</dbReference>
<evidence type="ECO:0000259" key="2">
    <source>
        <dbReference type="PROSITE" id="PS51704"/>
    </source>
</evidence>
<dbReference type="PROSITE" id="PS51704">
    <property type="entry name" value="GP_PDE"/>
    <property type="match status" value="1"/>
</dbReference>
<dbReference type="OrthoDB" id="1058301at2759"/>
<reference evidence="3" key="1">
    <citation type="submission" date="2022-11" db="EMBL/GenBank/DDBJ databases">
        <authorList>
            <person name="Scott C."/>
            <person name="Bruce N."/>
        </authorList>
    </citation>
    <scope>NUCLEOTIDE SEQUENCE</scope>
</reference>
<dbReference type="GO" id="GO:0006629">
    <property type="term" value="P:lipid metabolic process"/>
    <property type="evidence" value="ECO:0007669"/>
    <property type="project" value="InterPro"/>
</dbReference>
<feature type="domain" description="GP-PDE" evidence="2">
    <location>
        <begin position="33"/>
        <end position="286"/>
    </location>
</feature>
<comment type="caution">
    <text evidence="3">The sequence shown here is derived from an EMBL/GenBank/DDBJ whole genome shotgun (WGS) entry which is preliminary data.</text>
</comment>
<dbReference type="SUPFAM" id="SSF51695">
    <property type="entry name" value="PLC-like phosphodiesterases"/>
    <property type="match status" value="1"/>
</dbReference>
<keyword evidence="1" id="KW-0472">Membrane</keyword>
<dbReference type="EMBL" id="CALLCH030000012">
    <property type="protein sequence ID" value="CAI4215402.1"/>
    <property type="molecule type" value="Genomic_DNA"/>
</dbReference>
<organism evidence="3 4">
    <name type="scientific">Parascedosporium putredinis</name>
    <dbReference type="NCBI Taxonomy" id="1442378"/>
    <lineage>
        <taxon>Eukaryota</taxon>
        <taxon>Fungi</taxon>
        <taxon>Dikarya</taxon>
        <taxon>Ascomycota</taxon>
        <taxon>Pezizomycotina</taxon>
        <taxon>Sordariomycetes</taxon>
        <taxon>Hypocreomycetidae</taxon>
        <taxon>Microascales</taxon>
        <taxon>Microascaceae</taxon>
        <taxon>Parascedosporium</taxon>
    </lineage>
</organism>
<name>A0A9P1H2C6_9PEZI</name>
<dbReference type="Proteomes" id="UP000838763">
    <property type="component" value="Unassembled WGS sequence"/>
</dbReference>
<dbReference type="Pfam" id="PF03009">
    <property type="entry name" value="GDPD"/>
    <property type="match status" value="1"/>
</dbReference>
<dbReference type="PANTHER" id="PTHR43805">
    <property type="entry name" value="GLYCEROPHOSPHORYL DIESTER PHOSPHODIESTERASE"/>
    <property type="match status" value="1"/>
</dbReference>
<protein>
    <recommendedName>
        <fullName evidence="2">GP-PDE domain-containing protein</fullName>
    </recommendedName>
</protein>
<dbReference type="AlphaFoldDB" id="A0A9P1H2C6"/>
<dbReference type="Gene3D" id="3.20.20.190">
    <property type="entry name" value="Phosphatidylinositol (PI) phosphodiesterase"/>
    <property type="match status" value="1"/>
</dbReference>
<feature type="transmembrane region" description="Helical" evidence="1">
    <location>
        <begin position="324"/>
        <end position="346"/>
    </location>
</feature>